<name>A0A9N9BG02_9GLOM</name>
<feature type="compositionally biased region" description="Basic residues" evidence="1">
    <location>
        <begin position="42"/>
        <end position="57"/>
    </location>
</feature>
<accession>A0A9N9BG02</accession>
<evidence type="ECO:0000256" key="2">
    <source>
        <dbReference type="SAM" id="SignalP"/>
    </source>
</evidence>
<dbReference type="EMBL" id="CAJVQA010002978">
    <property type="protein sequence ID" value="CAG8562575.1"/>
    <property type="molecule type" value="Genomic_DNA"/>
</dbReference>
<evidence type="ECO:0000313" key="4">
    <source>
        <dbReference type="Proteomes" id="UP000789759"/>
    </source>
</evidence>
<reference evidence="3" key="1">
    <citation type="submission" date="2021-06" db="EMBL/GenBank/DDBJ databases">
        <authorList>
            <person name="Kallberg Y."/>
            <person name="Tangrot J."/>
            <person name="Rosling A."/>
        </authorList>
    </citation>
    <scope>NUCLEOTIDE SEQUENCE</scope>
    <source>
        <strain evidence="3">FL966</strain>
    </source>
</reference>
<feature type="region of interest" description="Disordered" evidence="1">
    <location>
        <begin position="34"/>
        <end position="131"/>
    </location>
</feature>
<feature type="signal peptide" evidence="2">
    <location>
        <begin position="1"/>
        <end position="23"/>
    </location>
</feature>
<evidence type="ECO:0000313" key="3">
    <source>
        <dbReference type="EMBL" id="CAG8562575.1"/>
    </source>
</evidence>
<sequence>MKYKAIYTFLGLIWLGLLTYTTSTPLSPALNQVTNPKDLLSHHNKRFKKHRPVRKGNKNGSDSQPEDTSDTSPSPDNPSTVEVSSPDSTDSSTNPTDASTNPTGTSKQTSPTGNPTGTLSSYPTNTNPPVNLATANSPGIFQPFKPLARTNGPVTRKYTFTCKRTNLDPDGFTRVVWAVNGQ</sequence>
<keyword evidence="4" id="KW-1185">Reference proteome</keyword>
<comment type="caution">
    <text evidence="3">The sequence shown here is derived from an EMBL/GenBank/DDBJ whole genome shotgun (WGS) entry which is preliminary data.</text>
</comment>
<organism evidence="3 4">
    <name type="scientific">Cetraspora pellucida</name>
    <dbReference type="NCBI Taxonomy" id="1433469"/>
    <lineage>
        <taxon>Eukaryota</taxon>
        <taxon>Fungi</taxon>
        <taxon>Fungi incertae sedis</taxon>
        <taxon>Mucoromycota</taxon>
        <taxon>Glomeromycotina</taxon>
        <taxon>Glomeromycetes</taxon>
        <taxon>Diversisporales</taxon>
        <taxon>Gigasporaceae</taxon>
        <taxon>Cetraspora</taxon>
    </lineage>
</organism>
<dbReference type="AlphaFoldDB" id="A0A9N9BG02"/>
<keyword evidence="2" id="KW-0732">Signal</keyword>
<dbReference type="Proteomes" id="UP000789759">
    <property type="component" value="Unassembled WGS sequence"/>
</dbReference>
<dbReference type="OrthoDB" id="10601602at2759"/>
<proteinExistence type="predicted"/>
<evidence type="ECO:0000256" key="1">
    <source>
        <dbReference type="SAM" id="MobiDB-lite"/>
    </source>
</evidence>
<feature type="compositionally biased region" description="Polar residues" evidence="1">
    <location>
        <begin position="104"/>
        <end position="131"/>
    </location>
</feature>
<protein>
    <submittedName>
        <fullName evidence="3">7679_t:CDS:1</fullName>
    </submittedName>
</protein>
<feature type="chain" id="PRO_5040276693" evidence="2">
    <location>
        <begin position="24"/>
        <end position="182"/>
    </location>
</feature>
<gene>
    <name evidence="3" type="ORF">CPELLU_LOCUS5272</name>
</gene>
<feature type="compositionally biased region" description="Low complexity" evidence="1">
    <location>
        <begin position="70"/>
        <end position="103"/>
    </location>
</feature>